<reference evidence="1 2" key="1">
    <citation type="submission" date="2021-05" db="EMBL/GenBank/DDBJ databases">
        <title>Genome Assembly of Synthetic Allotetraploid Brassica napus Reveals Homoeologous Exchanges between Subgenomes.</title>
        <authorList>
            <person name="Davis J.T."/>
        </authorList>
    </citation>
    <scope>NUCLEOTIDE SEQUENCE [LARGE SCALE GENOMIC DNA]</scope>
    <source>
        <strain evidence="2">cv. Da-Ae</strain>
        <tissue evidence="1">Seedling</tissue>
    </source>
</reference>
<sequence length="71" mass="8065">MQIADEKAMNADKPISDSYNIIVPTSGEPLFLCTRAYEPTSGRPRIFRLYKRGAKDRSPTPLTPSLLRWIL</sequence>
<gene>
    <name evidence="1" type="ORF">HID58_049665</name>
</gene>
<proteinExistence type="predicted"/>
<evidence type="ECO:0000313" key="1">
    <source>
        <dbReference type="EMBL" id="KAH0900097.1"/>
    </source>
</evidence>
<evidence type="ECO:0000313" key="2">
    <source>
        <dbReference type="Proteomes" id="UP000824890"/>
    </source>
</evidence>
<keyword evidence="2" id="KW-1185">Reference proteome</keyword>
<comment type="caution">
    <text evidence="1">The sequence shown here is derived from an EMBL/GenBank/DDBJ whole genome shotgun (WGS) entry which is preliminary data.</text>
</comment>
<organism evidence="1 2">
    <name type="scientific">Brassica napus</name>
    <name type="common">Rape</name>
    <dbReference type="NCBI Taxonomy" id="3708"/>
    <lineage>
        <taxon>Eukaryota</taxon>
        <taxon>Viridiplantae</taxon>
        <taxon>Streptophyta</taxon>
        <taxon>Embryophyta</taxon>
        <taxon>Tracheophyta</taxon>
        <taxon>Spermatophyta</taxon>
        <taxon>Magnoliopsida</taxon>
        <taxon>eudicotyledons</taxon>
        <taxon>Gunneridae</taxon>
        <taxon>Pentapetalae</taxon>
        <taxon>rosids</taxon>
        <taxon>malvids</taxon>
        <taxon>Brassicales</taxon>
        <taxon>Brassicaceae</taxon>
        <taxon>Brassiceae</taxon>
        <taxon>Brassica</taxon>
    </lineage>
</organism>
<name>A0ABQ8B6H2_BRANA</name>
<dbReference type="EMBL" id="JAGKQM010000012">
    <property type="protein sequence ID" value="KAH0900097.1"/>
    <property type="molecule type" value="Genomic_DNA"/>
</dbReference>
<accession>A0ABQ8B6H2</accession>
<dbReference type="Proteomes" id="UP000824890">
    <property type="component" value="Unassembled WGS sequence"/>
</dbReference>
<protein>
    <submittedName>
        <fullName evidence="1">Uncharacterized protein</fullName>
    </submittedName>
</protein>